<dbReference type="PANTHER" id="PTHR15512:SF0">
    <property type="entry name" value="TERF1-INTERACTING NUCLEAR FACTOR 2"/>
    <property type="match status" value="1"/>
</dbReference>
<dbReference type="GO" id="GO:1904356">
    <property type="term" value="P:regulation of telomere maintenance via telomere lengthening"/>
    <property type="evidence" value="ECO:0007669"/>
    <property type="project" value="TreeGrafter"/>
</dbReference>
<dbReference type="InterPro" id="IPR039098">
    <property type="entry name" value="TINF2"/>
</dbReference>
<dbReference type="PANTHER" id="PTHR15512">
    <property type="entry name" value="TERF1-INTERACTING NUCLEAR FACTOR 2"/>
    <property type="match status" value="1"/>
</dbReference>
<accession>A0AAW0P625</accession>
<feature type="compositionally biased region" description="Low complexity" evidence="1">
    <location>
        <begin position="295"/>
        <end position="321"/>
    </location>
</feature>
<feature type="region of interest" description="Disordered" evidence="1">
    <location>
        <begin position="418"/>
        <end position="486"/>
    </location>
</feature>
<dbReference type="GO" id="GO:0070187">
    <property type="term" value="C:shelterin complex"/>
    <property type="evidence" value="ECO:0007669"/>
    <property type="project" value="InterPro"/>
</dbReference>
<dbReference type="Pfam" id="PF14973">
    <property type="entry name" value="TINF2_N"/>
    <property type="match status" value="1"/>
</dbReference>
<dbReference type="Proteomes" id="UP001460270">
    <property type="component" value="Unassembled WGS sequence"/>
</dbReference>
<dbReference type="InterPro" id="IPR029400">
    <property type="entry name" value="TINF2_N"/>
</dbReference>
<feature type="compositionally biased region" description="Acidic residues" evidence="1">
    <location>
        <begin position="476"/>
        <end position="486"/>
    </location>
</feature>
<keyword evidence="4" id="KW-1185">Reference proteome</keyword>
<feature type="compositionally biased region" description="Polar residues" evidence="1">
    <location>
        <begin position="252"/>
        <end position="264"/>
    </location>
</feature>
<evidence type="ECO:0000259" key="2">
    <source>
        <dbReference type="Pfam" id="PF14973"/>
    </source>
</evidence>
<proteinExistence type="predicted"/>
<organism evidence="3 4">
    <name type="scientific">Mugilogobius chulae</name>
    <name type="common">yellowstripe goby</name>
    <dbReference type="NCBI Taxonomy" id="88201"/>
    <lineage>
        <taxon>Eukaryota</taxon>
        <taxon>Metazoa</taxon>
        <taxon>Chordata</taxon>
        <taxon>Craniata</taxon>
        <taxon>Vertebrata</taxon>
        <taxon>Euteleostomi</taxon>
        <taxon>Actinopterygii</taxon>
        <taxon>Neopterygii</taxon>
        <taxon>Teleostei</taxon>
        <taxon>Neoteleostei</taxon>
        <taxon>Acanthomorphata</taxon>
        <taxon>Gobiaria</taxon>
        <taxon>Gobiiformes</taxon>
        <taxon>Gobioidei</taxon>
        <taxon>Gobiidae</taxon>
        <taxon>Gobionellinae</taxon>
        <taxon>Mugilogobius</taxon>
    </lineage>
</organism>
<evidence type="ECO:0000313" key="3">
    <source>
        <dbReference type="EMBL" id="KAK7910348.1"/>
    </source>
</evidence>
<dbReference type="EMBL" id="JBBPFD010000010">
    <property type="protein sequence ID" value="KAK7910348.1"/>
    <property type="molecule type" value="Genomic_DNA"/>
</dbReference>
<feature type="region of interest" description="Disordered" evidence="1">
    <location>
        <begin position="291"/>
        <end position="321"/>
    </location>
</feature>
<dbReference type="GO" id="GO:0042162">
    <property type="term" value="F:telomeric DNA binding"/>
    <property type="evidence" value="ECO:0007669"/>
    <property type="project" value="TreeGrafter"/>
</dbReference>
<evidence type="ECO:0000256" key="1">
    <source>
        <dbReference type="SAM" id="MobiDB-lite"/>
    </source>
</evidence>
<reference evidence="4" key="1">
    <citation type="submission" date="2024-04" db="EMBL/GenBank/DDBJ databases">
        <title>Salinicola lusitanus LLJ914,a marine bacterium isolated from the Okinawa Trough.</title>
        <authorList>
            <person name="Li J."/>
        </authorList>
    </citation>
    <scope>NUCLEOTIDE SEQUENCE [LARGE SCALE GENOMIC DNA]</scope>
</reference>
<protein>
    <recommendedName>
        <fullName evidence="2">TERF1-interacting nuclear factor 2 N-terminal domain-containing protein</fullName>
    </recommendedName>
</protein>
<name>A0AAW0P625_9GOBI</name>
<evidence type="ECO:0000313" key="4">
    <source>
        <dbReference type="Proteomes" id="UP001460270"/>
    </source>
</evidence>
<feature type="domain" description="TERF1-interacting nuclear factor 2 N-terminal" evidence="2">
    <location>
        <begin position="39"/>
        <end position="185"/>
    </location>
</feature>
<dbReference type="CDD" id="cd11657">
    <property type="entry name" value="TIN2_N"/>
    <property type="match status" value="1"/>
</dbReference>
<dbReference type="AlphaFoldDB" id="A0AAW0P625"/>
<feature type="compositionally biased region" description="Polar residues" evidence="1">
    <location>
        <begin position="453"/>
        <end position="462"/>
    </location>
</feature>
<comment type="caution">
    <text evidence="3">The sequence shown here is derived from an EMBL/GenBank/DDBJ whole genome shotgun (WGS) entry which is preliminary data.</text>
</comment>
<sequence length="535" mass="59560">MATKKPKMPGVACTSQASLPFAALKLLAPPVRLVSAALWKVMKERDVMQYGIVEEFITSACDTVPGLLTLRHQARLTLGFRARLILELCKRQPDPKAIAVHMRRIQVSVPSSSSSSAVDEKIQKTLENFHALVPDLLTNKTKRERYYKEDFPALYGPAFDQALEKLLWEFLIRLDQLLPVPNLTQTVSWLSEAPPVLEECARAATQPQLLKVLLQHQSCLGHLETAASLPPDMGDCILTSLSLPPSGKLPTNEPTDQSPSTSHYFNKTPFIKPVFGLLSNENVPCMISASKRSRSSATTGGNNESSSSGPSEVEEVSASQVENVGTARLKRKHIVVDEDSSDDEDVIRCVKRRTTRNSQQSKSAETSFDNREILKACLHSVGLKTHRIPDNDFVCSVWFSCLNRQPKVKVKRLSLLSSADDKNPKPRSASSRVSSTQTQATYGGSPGSDKENTPSCPRSQRSSLRRKRIERHDQPGETEDYVADSEDEATKNFKGRLFAKRYCKTKHGTYVPTLREYWRPCAEKRSVLSPGSKRR</sequence>
<dbReference type="GO" id="GO:0016233">
    <property type="term" value="P:telomere capping"/>
    <property type="evidence" value="ECO:0007669"/>
    <property type="project" value="InterPro"/>
</dbReference>
<feature type="compositionally biased region" description="Polar residues" evidence="1">
    <location>
        <begin position="428"/>
        <end position="442"/>
    </location>
</feature>
<gene>
    <name evidence="3" type="ORF">WMY93_015032</name>
</gene>
<feature type="region of interest" description="Disordered" evidence="1">
    <location>
        <begin position="244"/>
        <end position="264"/>
    </location>
</feature>